<dbReference type="EMBL" id="CADCUU010000103">
    <property type="protein sequence ID" value="CAA9395978.1"/>
    <property type="molecule type" value="Genomic_DNA"/>
</dbReference>
<organism evidence="1">
    <name type="scientific">uncultured Rubellimicrobium sp</name>
    <dbReference type="NCBI Taxonomy" id="543078"/>
    <lineage>
        <taxon>Bacteria</taxon>
        <taxon>Pseudomonadati</taxon>
        <taxon>Pseudomonadota</taxon>
        <taxon>Alphaproteobacteria</taxon>
        <taxon>Rhodobacterales</taxon>
        <taxon>Roseobacteraceae</taxon>
        <taxon>Rubellimicrobium</taxon>
        <taxon>environmental samples</taxon>
    </lineage>
</organism>
<protein>
    <submittedName>
        <fullName evidence="1">Uncharacterized protein</fullName>
    </submittedName>
</protein>
<evidence type="ECO:0000313" key="1">
    <source>
        <dbReference type="EMBL" id="CAA9395978.1"/>
    </source>
</evidence>
<accession>A0A6J4NYI3</accession>
<reference evidence="1" key="1">
    <citation type="submission" date="2020-02" db="EMBL/GenBank/DDBJ databases">
        <authorList>
            <person name="Meier V. D."/>
        </authorList>
    </citation>
    <scope>NUCLEOTIDE SEQUENCE</scope>
    <source>
        <strain evidence="1">AVDCRST_MAG15</strain>
    </source>
</reference>
<proteinExistence type="predicted"/>
<gene>
    <name evidence="1" type="ORF">AVDCRST_MAG15-813</name>
</gene>
<name>A0A6J4NYI3_9RHOB</name>
<dbReference type="AlphaFoldDB" id="A0A6J4NYI3"/>
<sequence length="155" mass="17111">MAALERAPSPKCRLSFNLLMRGPLLRGLFALLAGPRRPKSIMVTKDRAQLLQDLRDVRVWLETHHPGTGAKLSVHWAGKQPGRDIANILVHGRGDPAVHASLRRDACRAMTALGYRLDPDARGAHRFIEFADTRSMSAHARLEAIRRINDAVAGA</sequence>